<gene>
    <name evidence="10 16" type="primary">metK</name>
    <name evidence="16" type="ORF">NCTC12272_02085</name>
</gene>
<dbReference type="Proteomes" id="UP000249566">
    <property type="component" value="Chromosome 1"/>
</dbReference>
<dbReference type="EMBL" id="LS483412">
    <property type="protein sequence ID" value="SQG90880.1"/>
    <property type="molecule type" value="Genomic_DNA"/>
</dbReference>
<dbReference type="Pfam" id="PF02772">
    <property type="entry name" value="S-AdoMet_synt_M"/>
    <property type="match status" value="1"/>
</dbReference>
<dbReference type="PIRSF" id="PIRSF000497">
    <property type="entry name" value="MAT"/>
    <property type="match status" value="1"/>
</dbReference>
<keyword evidence="9 10" id="KW-0630">Potassium</keyword>
<dbReference type="InterPro" id="IPR022631">
    <property type="entry name" value="ADOMET_SYNTHASE_CS"/>
</dbReference>
<evidence type="ECO:0000256" key="2">
    <source>
        <dbReference type="ARBA" id="ARBA00009685"/>
    </source>
</evidence>
<evidence type="ECO:0000256" key="1">
    <source>
        <dbReference type="ARBA" id="ARBA00005224"/>
    </source>
</evidence>
<feature type="binding site" evidence="10">
    <location>
        <position position="44"/>
    </location>
    <ligand>
        <name>K(+)</name>
        <dbReference type="ChEBI" id="CHEBI:29103"/>
    </ligand>
</feature>
<evidence type="ECO:0000256" key="8">
    <source>
        <dbReference type="ARBA" id="ARBA00022842"/>
    </source>
</evidence>
<dbReference type="GO" id="GO:0005524">
    <property type="term" value="F:ATP binding"/>
    <property type="evidence" value="ECO:0007669"/>
    <property type="project" value="UniProtKB-UniRule"/>
</dbReference>
<comment type="caution">
    <text evidence="10">Lacks conserved residue(s) required for the propagation of feature annotation.</text>
</comment>
<dbReference type="EC" id="2.5.1.6" evidence="10"/>
<feature type="binding site" description="in other chain" evidence="10">
    <location>
        <begin position="165"/>
        <end position="167"/>
    </location>
    <ligand>
        <name>ATP</name>
        <dbReference type="ChEBI" id="CHEBI:30616"/>
        <note>ligand shared between two neighboring subunits</note>
    </ligand>
</feature>
<evidence type="ECO:0000256" key="3">
    <source>
        <dbReference type="ARBA" id="ARBA00022563"/>
    </source>
</evidence>
<comment type="cofactor">
    <cofactor evidence="10">
        <name>K(+)</name>
        <dbReference type="ChEBI" id="CHEBI:29103"/>
    </cofactor>
    <text evidence="10">Binds 1 potassium ion per subunit.</text>
</comment>
<feature type="binding site" description="in other chain" evidence="10">
    <location>
        <position position="57"/>
    </location>
    <ligand>
        <name>L-methionine</name>
        <dbReference type="ChEBI" id="CHEBI:57844"/>
        <note>ligand shared between two neighboring subunits</note>
    </ligand>
</feature>
<keyword evidence="10" id="KW-0963">Cytoplasm</keyword>
<dbReference type="AlphaFoldDB" id="A0AAX2IWP0"/>
<sequence length="382" mass="42068">MNEVHVFTSESVSEGHPDKIADQISDAILDAILAQDPKARVACEVLVKTGMVLVGGEITTKAWVDVEDITRHVIKDIGYNSSQMGFDWESCAVLSAIGKQSPDIAQGVDNQQTKILGAGDQGLMFGYASRETDVFMPAPIAYAHRLMEKLAFMRKSGQLPWLRPDAKCQLTLKYEQGMPVEVDTVVFSTQHSPDIEHKDLVEAIREEIIKPVLPAEWLNDKTRYFINPTGRFVIGGPLGDCGLTGRKIIVDTYGGMARHGGGCFSGKDPSKVDRSAAYAARHVAKNIVAAGLADKCELQISYAIGVAEPTSIFVETFGTGRLKNSEIIDLIHTHFDLTPQGIIDQHDLLRPIYRQTATYGHYGRENFPWERLNKVAELSKAL</sequence>
<dbReference type="GO" id="GO:0004478">
    <property type="term" value="F:methionine adenosyltransferase activity"/>
    <property type="evidence" value="ECO:0007669"/>
    <property type="project" value="UniProtKB-UniRule"/>
</dbReference>
<evidence type="ECO:0000256" key="11">
    <source>
        <dbReference type="RuleBase" id="RU000542"/>
    </source>
</evidence>
<protein>
    <recommendedName>
        <fullName evidence="10">S-adenosylmethionine synthase</fullName>
        <shortName evidence="10">AdoMet synthase</shortName>
        <ecNumber evidence="10">2.5.1.6</ecNumber>
    </recommendedName>
    <alternativeName>
        <fullName evidence="10">MAT</fullName>
    </alternativeName>
    <alternativeName>
        <fullName evidence="10">Methionine adenosyltransferase</fullName>
    </alternativeName>
</protein>
<keyword evidence="8 10" id="KW-0460">Magnesium</keyword>
<dbReference type="RefSeq" id="WP_027222198.1">
    <property type="nucleotide sequence ID" value="NZ_CAAAIJ010000008.1"/>
</dbReference>
<name>A0AAX2IWP0_LEGPN</name>
<dbReference type="NCBIfam" id="TIGR01034">
    <property type="entry name" value="metK"/>
    <property type="match status" value="1"/>
</dbReference>
<feature type="domain" description="S-adenosylmethionine synthetase N-terminal" evidence="13">
    <location>
        <begin position="5"/>
        <end position="102"/>
    </location>
</feature>
<dbReference type="PROSITE" id="PS00377">
    <property type="entry name" value="ADOMET_SYNTHASE_2"/>
    <property type="match status" value="1"/>
</dbReference>
<dbReference type="GO" id="GO:0000287">
    <property type="term" value="F:magnesium ion binding"/>
    <property type="evidence" value="ECO:0007669"/>
    <property type="project" value="UniProtKB-UniRule"/>
</dbReference>
<keyword evidence="3 10" id="KW-0554">One-carbon metabolism</keyword>
<dbReference type="Pfam" id="PF02773">
    <property type="entry name" value="S-AdoMet_synt_C"/>
    <property type="match status" value="1"/>
</dbReference>
<comment type="catalytic activity">
    <reaction evidence="10">
        <text>L-methionine + ATP + H2O = S-adenosyl-L-methionine + phosphate + diphosphate</text>
        <dbReference type="Rhea" id="RHEA:21080"/>
        <dbReference type="ChEBI" id="CHEBI:15377"/>
        <dbReference type="ChEBI" id="CHEBI:30616"/>
        <dbReference type="ChEBI" id="CHEBI:33019"/>
        <dbReference type="ChEBI" id="CHEBI:43474"/>
        <dbReference type="ChEBI" id="CHEBI:57844"/>
        <dbReference type="ChEBI" id="CHEBI:59789"/>
        <dbReference type="EC" id="2.5.1.6"/>
    </reaction>
</comment>
<keyword evidence="6 10" id="KW-0547">Nucleotide-binding</keyword>
<accession>A0AAX2IWP0</accession>
<evidence type="ECO:0000256" key="12">
    <source>
        <dbReference type="RuleBase" id="RU004462"/>
    </source>
</evidence>
<evidence type="ECO:0000256" key="6">
    <source>
        <dbReference type="ARBA" id="ARBA00022741"/>
    </source>
</evidence>
<keyword evidence="5 10" id="KW-0479">Metal-binding</keyword>
<evidence type="ECO:0000256" key="7">
    <source>
        <dbReference type="ARBA" id="ARBA00022840"/>
    </source>
</evidence>
<feature type="binding site" description="in other chain" evidence="10">
    <location>
        <position position="271"/>
    </location>
    <ligand>
        <name>L-methionine</name>
        <dbReference type="ChEBI" id="CHEBI:57844"/>
        <note>ligand shared between two neighboring subunits</note>
    </ligand>
</feature>
<dbReference type="SUPFAM" id="SSF55973">
    <property type="entry name" value="S-adenosylmethionine synthetase"/>
    <property type="match status" value="3"/>
</dbReference>
<dbReference type="GO" id="GO:0006556">
    <property type="term" value="P:S-adenosylmethionine biosynthetic process"/>
    <property type="evidence" value="ECO:0007669"/>
    <property type="project" value="UniProtKB-UniRule"/>
</dbReference>
<evidence type="ECO:0000313" key="16">
    <source>
        <dbReference type="EMBL" id="SQG90880.1"/>
    </source>
</evidence>
<dbReference type="FunFam" id="3.30.300.10:FF:000003">
    <property type="entry name" value="S-adenosylmethionine synthase"/>
    <property type="match status" value="1"/>
</dbReference>
<feature type="binding site" evidence="10">
    <location>
        <position position="267"/>
    </location>
    <ligand>
        <name>ATP</name>
        <dbReference type="ChEBI" id="CHEBI:30616"/>
        <note>ligand shared between two neighboring subunits</note>
    </ligand>
</feature>
<reference evidence="16 17" key="1">
    <citation type="submission" date="2018-06" db="EMBL/GenBank/DDBJ databases">
        <authorList>
            <consortium name="Pathogen Informatics"/>
            <person name="Doyle S."/>
        </authorList>
    </citation>
    <scope>NUCLEOTIDE SEQUENCE [LARGE SCALE GENOMIC DNA]</scope>
    <source>
        <strain evidence="16 17">NCTC12272</strain>
    </source>
</reference>
<evidence type="ECO:0000256" key="10">
    <source>
        <dbReference type="HAMAP-Rule" id="MF_00086"/>
    </source>
</evidence>
<feature type="domain" description="S-adenosylmethionine synthetase C-terminal" evidence="15">
    <location>
        <begin position="234"/>
        <end position="371"/>
    </location>
</feature>
<organism evidence="16 17">
    <name type="scientific">Legionella pneumophila subsp. pascullei</name>
    <dbReference type="NCBI Taxonomy" id="91890"/>
    <lineage>
        <taxon>Bacteria</taxon>
        <taxon>Pseudomonadati</taxon>
        <taxon>Pseudomonadota</taxon>
        <taxon>Gammaproteobacteria</taxon>
        <taxon>Legionellales</taxon>
        <taxon>Legionellaceae</taxon>
        <taxon>Legionella</taxon>
    </lineage>
</organism>
<keyword evidence="4 10" id="KW-0808">Transferase</keyword>
<dbReference type="Gene3D" id="3.30.300.10">
    <property type="match status" value="3"/>
</dbReference>
<dbReference type="InterPro" id="IPR002133">
    <property type="entry name" value="S-AdoMet_synthetase"/>
</dbReference>
<evidence type="ECO:0000256" key="5">
    <source>
        <dbReference type="ARBA" id="ARBA00022723"/>
    </source>
</evidence>
<dbReference type="PANTHER" id="PTHR11964">
    <property type="entry name" value="S-ADENOSYLMETHIONINE SYNTHETASE"/>
    <property type="match status" value="1"/>
</dbReference>
<dbReference type="HAMAP" id="MF_00086">
    <property type="entry name" value="S_AdoMet_synth1"/>
    <property type="match status" value="1"/>
</dbReference>
<feature type="binding site" evidence="10">
    <location>
        <position position="240"/>
    </location>
    <ligand>
        <name>ATP</name>
        <dbReference type="ChEBI" id="CHEBI:30616"/>
        <note>ligand shared between two neighboring subunits</note>
    </ligand>
</feature>
<dbReference type="GO" id="GO:0005737">
    <property type="term" value="C:cytoplasm"/>
    <property type="evidence" value="ECO:0007669"/>
    <property type="project" value="UniProtKB-SubCell"/>
</dbReference>
<feature type="binding site" evidence="10">
    <location>
        <position position="240"/>
    </location>
    <ligand>
        <name>L-methionine</name>
        <dbReference type="ChEBI" id="CHEBI:57844"/>
        <note>ligand shared between two neighboring subunits</note>
    </ligand>
</feature>
<dbReference type="InterPro" id="IPR022636">
    <property type="entry name" value="S-AdoMet_synthetase_sfam"/>
</dbReference>
<feature type="binding site" description="in other chain" evidence="10">
    <location>
        <begin position="231"/>
        <end position="232"/>
    </location>
    <ligand>
        <name>ATP</name>
        <dbReference type="ChEBI" id="CHEBI:30616"/>
        <note>ligand shared between two neighboring subunits</note>
    </ligand>
</feature>
<feature type="binding site" description="in other chain" evidence="10">
    <location>
        <begin position="246"/>
        <end position="247"/>
    </location>
    <ligand>
        <name>ATP</name>
        <dbReference type="ChEBI" id="CHEBI:30616"/>
        <note>ligand shared between two neighboring subunits</note>
    </ligand>
</feature>
<comment type="similarity">
    <text evidence="2 10 12">Belongs to the AdoMet synthase family.</text>
</comment>
<evidence type="ECO:0000259" key="14">
    <source>
        <dbReference type="Pfam" id="PF02772"/>
    </source>
</evidence>
<comment type="subcellular location">
    <subcellularLocation>
        <location evidence="10 11">Cytoplasm</location>
    </subcellularLocation>
</comment>
<dbReference type="InterPro" id="IPR022628">
    <property type="entry name" value="S-AdoMet_synt_N"/>
</dbReference>
<feature type="binding site" description="in other chain" evidence="10">
    <location>
        <position position="100"/>
    </location>
    <ligand>
        <name>L-methionine</name>
        <dbReference type="ChEBI" id="CHEBI:57844"/>
        <note>ligand shared between two neighboring subunits</note>
    </ligand>
</feature>
<comment type="pathway">
    <text evidence="1 10">Amino-acid biosynthesis; S-adenosyl-L-methionine biosynthesis; S-adenosyl-L-methionine from L-methionine: step 1/1.</text>
</comment>
<dbReference type="Pfam" id="PF00438">
    <property type="entry name" value="S-AdoMet_synt_N"/>
    <property type="match status" value="1"/>
</dbReference>
<dbReference type="PROSITE" id="PS00376">
    <property type="entry name" value="ADOMET_SYNTHASE_1"/>
    <property type="match status" value="1"/>
</dbReference>
<evidence type="ECO:0000256" key="4">
    <source>
        <dbReference type="ARBA" id="ARBA00022679"/>
    </source>
</evidence>
<comment type="function">
    <text evidence="10">Catalyzes the formation of S-adenosylmethionine (AdoMet) from methionine and ATP. The overall synthetic reaction is composed of two sequential steps, AdoMet formation and the subsequent tripolyphosphate hydrolysis which occurs prior to release of AdoMet from the enzyme.</text>
</comment>
<evidence type="ECO:0000259" key="13">
    <source>
        <dbReference type="Pfam" id="PF00438"/>
    </source>
</evidence>
<dbReference type="CDD" id="cd18079">
    <property type="entry name" value="S-AdoMet_synt"/>
    <property type="match status" value="1"/>
</dbReference>
<dbReference type="GO" id="GO:0006730">
    <property type="term" value="P:one-carbon metabolic process"/>
    <property type="evidence" value="ECO:0007669"/>
    <property type="project" value="UniProtKB-KW"/>
</dbReference>
<proteinExistence type="inferred from homology"/>
<feature type="domain" description="S-adenosylmethionine synthetase central" evidence="14">
    <location>
        <begin position="116"/>
        <end position="232"/>
    </location>
</feature>
<comment type="cofactor">
    <cofactor evidence="10">
        <name>Mg(2+)</name>
        <dbReference type="ChEBI" id="CHEBI:18420"/>
    </cofactor>
    <text evidence="10">Binds 2 divalent ions per subunit.</text>
</comment>
<evidence type="ECO:0000259" key="15">
    <source>
        <dbReference type="Pfam" id="PF02773"/>
    </source>
</evidence>
<feature type="binding site" evidence="10">
    <location>
        <position position="18"/>
    </location>
    <ligand>
        <name>Mg(2+)</name>
        <dbReference type="ChEBI" id="CHEBI:18420"/>
    </ligand>
</feature>
<evidence type="ECO:0000313" key="17">
    <source>
        <dbReference type="Proteomes" id="UP000249566"/>
    </source>
</evidence>
<feature type="binding site" description="in other chain" evidence="10">
    <location>
        <position position="16"/>
    </location>
    <ligand>
        <name>ATP</name>
        <dbReference type="ChEBI" id="CHEBI:30616"/>
        <note>ligand shared between two neighboring subunits</note>
    </ligand>
</feature>
<dbReference type="InterPro" id="IPR022629">
    <property type="entry name" value="S-AdoMet_synt_central"/>
</dbReference>
<evidence type="ECO:0000256" key="9">
    <source>
        <dbReference type="ARBA" id="ARBA00022958"/>
    </source>
</evidence>
<dbReference type="InterPro" id="IPR022630">
    <property type="entry name" value="S-AdoMet_synt_C"/>
</dbReference>
<keyword evidence="7 10" id="KW-0067">ATP-binding</keyword>
<feature type="region of interest" description="Flexible loop" evidence="10">
    <location>
        <begin position="100"/>
        <end position="110"/>
    </location>
</feature>
<comment type="subunit">
    <text evidence="10">Homotetramer; dimer of dimers.</text>
</comment>